<feature type="region of interest" description="Disordered" evidence="3">
    <location>
        <begin position="332"/>
        <end position="361"/>
    </location>
</feature>
<name>D8LQ47_ECTSI</name>
<keyword evidence="2" id="KW-1015">Disulfide bond</keyword>
<dbReference type="EMBL" id="FN649752">
    <property type="protein sequence ID" value="CBN77427.1"/>
    <property type="molecule type" value="Genomic_DNA"/>
</dbReference>
<feature type="domain" description="Apple" evidence="4">
    <location>
        <begin position="380"/>
        <end position="445"/>
    </location>
</feature>
<dbReference type="InterPro" id="IPR027417">
    <property type="entry name" value="P-loop_NTPase"/>
</dbReference>
<evidence type="ECO:0000313" key="5">
    <source>
        <dbReference type="EMBL" id="CBN77427.1"/>
    </source>
</evidence>
<evidence type="ECO:0000313" key="6">
    <source>
        <dbReference type="Proteomes" id="UP000002630"/>
    </source>
</evidence>
<dbReference type="Gene3D" id="3.50.4.10">
    <property type="entry name" value="Hepatocyte Growth Factor"/>
    <property type="match status" value="1"/>
</dbReference>
<evidence type="ECO:0000256" key="3">
    <source>
        <dbReference type="SAM" id="MobiDB-lite"/>
    </source>
</evidence>
<dbReference type="eggNOG" id="ENOG502SU61">
    <property type="taxonomic scope" value="Eukaryota"/>
</dbReference>
<feature type="compositionally biased region" description="Basic and acidic residues" evidence="3">
    <location>
        <begin position="268"/>
        <end position="282"/>
    </location>
</feature>
<dbReference type="CDD" id="cd01100">
    <property type="entry name" value="APPLE_Factor_XI_like"/>
    <property type="match status" value="1"/>
</dbReference>
<dbReference type="Pfam" id="PF00024">
    <property type="entry name" value="PAN_1"/>
    <property type="match status" value="1"/>
</dbReference>
<evidence type="ECO:0000256" key="2">
    <source>
        <dbReference type="ARBA" id="ARBA00023157"/>
    </source>
</evidence>
<dbReference type="SUPFAM" id="SSF52540">
    <property type="entry name" value="P-loop containing nucleoside triphosphate hydrolases"/>
    <property type="match status" value="1"/>
</dbReference>
<dbReference type="InterPro" id="IPR000177">
    <property type="entry name" value="Apple"/>
</dbReference>
<dbReference type="Gene3D" id="3.40.50.300">
    <property type="entry name" value="P-loop containing nucleotide triphosphate hydrolases"/>
    <property type="match status" value="1"/>
</dbReference>
<dbReference type="AlphaFoldDB" id="D8LQ47"/>
<sequence length="450" mass="48580">MFGGLTPPLRPSLGSQPGLIREPVPLIVGGSDGSGTRGVVALLQRLKVPMVVEDRGTMDVHGAPYMVKGGWPAVVRPVIGWAKGAGYESRGAPAQLRRKTFDALGGLKVQMQKMAGKSRPTGGEAAKHVSWGFKAPVSMVLVPFFEEAWGKAKFLHVVRDGRDIAFSGNQTPVEKFYADMFPEGTRESGFKEPSVKAMALWNSWNVGVHHWAASRKERGATGLDYLLLHAEDLIDPEAKFAAIKDVAEFVGSPLSDFDLCCIATEGSKDMGSHTKSQKDRGKITSRFGKWKNKVEAKPELSKQLHDEGERGLRTFGYEPERSLRASSGFQCAAERDPTCPKPASSPQPSRSSRPKNLKAQAQVPAPIAPVPAAVEDTATCVGLKLNMDFNGFDSKAVHAQDHLGCCQECHQADGCSHFTFDYSSGVCYLKVGQGVQNFKVGLVSGMTPVP</sequence>
<dbReference type="GO" id="GO:0006508">
    <property type="term" value="P:proteolysis"/>
    <property type="evidence" value="ECO:0007669"/>
    <property type="project" value="InterPro"/>
</dbReference>
<dbReference type="InterPro" id="IPR003609">
    <property type="entry name" value="Pan_app"/>
</dbReference>
<evidence type="ECO:0000256" key="1">
    <source>
        <dbReference type="ARBA" id="ARBA00022737"/>
    </source>
</evidence>
<dbReference type="GO" id="GO:0005576">
    <property type="term" value="C:extracellular region"/>
    <property type="evidence" value="ECO:0007669"/>
    <property type="project" value="InterPro"/>
</dbReference>
<dbReference type="EMBL" id="FN648807">
    <property type="protein sequence ID" value="CBN77427.1"/>
    <property type="molecule type" value="Genomic_DNA"/>
</dbReference>
<dbReference type="SMART" id="SM00223">
    <property type="entry name" value="APPLE"/>
    <property type="match status" value="1"/>
</dbReference>
<dbReference type="InParanoid" id="D8LQ47"/>
<organism evidence="5 6">
    <name type="scientific">Ectocarpus siliculosus</name>
    <name type="common">Brown alga</name>
    <name type="synonym">Conferva siliculosa</name>
    <dbReference type="NCBI Taxonomy" id="2880"/>
    <lineage>
        <taxon>Eukaryota</taxon>
        <taxon>Sar</taxon>
        <taxon>Stramenopiles</taxon>
        <taxon>Ochrophyta</taxon>
        <taxon>PX clade</taxon>
        <taxon>Phaeophyceae</taxon>
        <taxon>Ectocarpales</taxon>
        <taxon>Ectocarpaceae</taxon>
        <taxon>Ectocarpus</taxon>
    </lineage>
</organism>
<proteinExistence type="predicted"/>
<dbReference type="OrthoDB" id="187638at2759"/>
<evidence type="ECO:0000259" key="4">
    <source>
        <dbReference type="SMART" id="SM00223"/>
    </source>
</evidence>
<dbReference type="Proteomes" id="UP000002630">
    <property type="component" value="Linkage Group LG27"/>
</dbReference>
<keyword evidence="6" id="KW-1185">Reference proteome</keyword>
<protein>
    <recommendedName>
        <fullName evidence="4">Apple domain-containing protein</fullName>
    </recommendedName>
</protein>
<accession>D8LQ47</accession>
<keyword evidence="1" id="KW-0677">Repeat</keyword>
<gene>
    <name evidence="5" type="ORF">Esi_0059_0037</name>
</gene>
<reference evidence="5 6" key="1">
    <citation type="journal article" date="2010" name="Nature">
        <title>The Ectocarpus genome and the independent evolution of multicellularity in brown algae.</title>
        <authorList>
            <person name="Cock J.M."/>
            <person name="Sterck L."/>
            <person name="Rouze P."/>
            <person name="Scornet D."/>
            <person name="Allen A.E."/>
            <person name="Amoutzias G."/>
            <person name="Anthouard V."/>
            <person name="Artiguenave F."/>
            <person name="Aury J.M."/>
            <person name="Badger J.H."/>
            <person name="Beszteri B."/>
            <person name="Billiau K."/>
            <person name="Bonnet E."/>
            <person name="Bothwell J.H."/>
            <person name="Bowler C."/>
            <person name="Boyen C."/>
            <person name="Brownlee C."/>
            <person name="Carrano C.J."/>
            <person name="Charrier B."/>
            <person name="Cho G.Y."/>
            <person name="Coelho S.M."/>
            <person name="Collen J."/>
            <person name="Corre E."/>
            <person name="Da Silva C."/>
            <person name="Delage L."/>
            <person name="Delaroque N."/>
            <person name="Dittami S.M."/>
            <person name="Doulbeau S."/>
            <person name="Elias M."/>
            <person name="Farnham G."/>
            <person name="Gachon C.M."/>
            <person name="Gschloessl B."/>
            <person name="Heesch S."/>
            <person name="Jabbari K."/>
            <person name="Jubin C."/>
            <person name="Kawai H."/>
            <person name="Kimura K."/>
            <person name="Kloareg B."/>
            <person name="Kupper F.C."/>
            <person name="Lang D."/>
            <person name="Le Bail A."/>
            <person name="Leblanc C."/>
            <person name="Lerouge P."/>
            <person name="Lohr M."/>
            <person name="Lopez P.J."/>
            <person name="Martens C."/>
            <person name="Maumus F."/>
            <person name="Michel G."/>
            <person name="Miranda-Saavedra D."/>
            <person name="Morales J."/>
            <person name="Moreau H."/>
            <person name="Motomura T."/>
            <person name="Nagasato C."/>
            <person name="Napoli C.A."/>
            <person name="Nelson D.R."/>
            <person name="Nyvall-Collen P."/>
            <person name="Peters A.F."/>
            <person name="Pommier C."/>
            <person name="Potin P."/>
            <person name="Poulain J."/>
            <person name="Quesneville H."/>
            <person name="Read B."/>
            <person name="Rensing S.A."/>
            <person name="Ritter A."/>
            <person name="Rousvoal S."/>
            <person name="Samanta M."/>
            <person name="Samson G."/>
            <person name="Schroeder D.C."/>
            <person name="Segurens B."/>
            <person name="Strittmatter M."/>
            <person name="Tonon T."/>
            <person name="Tregear J.W."/>
            <person name="Valentin K."/>
            <person name="von Dassow P."/>
            <person name="Yamagishi T."/>
            <person name="Van de Peer Y."/>
            <person name="Wincker P."/>
        </authorList>
    </citation>
    <scope>NUCLEOTIDE SEQUENCE [LARGE SCALE GENOMIC DNA]</scope>
    <source>
        <strain evidence="6">Ec32 / CCAP1310/4</strain>
    </source>
</reference>
<feature type="region of interest" description="Disordered" evidence="3">
    <location>
        <begin position="268"/>
        <end position="287"/>
    </location>
</feature>